<dbReference type="InterPro" id="IPR018540">
    <property type="entry name" value="Spo0E-like"/>
</dbReference>
<organism evidence="1 2">
    <name type="scientific">Paenibacillus ginsengarvi</name>
    <dbReference type="NCBI Taxonomy" id="400777"/>
    <lineage>
        <taxon>Bacteria</taxon>
        <taxon>Bacillati</taxon>
        <taxon>Bacillota</taxon>
        <taxon>Bacilli</taxon>
        <taxon>Bacillales</taxon>
        <taxon>Paenibacillaceae</taxon>
        <taxon>Paenibacillus</taxon>
    </lineage>
</organism>
<dbReference type="SUPFAM" id="SSF140500">
    <property type="entry name" value="BAS1536-like"/>
    <property type="match status" value="1"/>
</dbReference>
<accession>A0A3B0AXF9</accession>
<dbReference type="AlphaFoldDB" id="A0A3B0AXF9"/>
<proteinExistence type="predicted"/>
<dbReference type="Gene3D" id="4.10.280.10">
    <property type="entry name" value="Helix-loop-helix DNA-binding domain"/>
    <property type="match status" value="1"/>
</dbReference>
<reference evidence="1 2" key="1">
    <citation type="journal article" date="2007" name="Int. J. Syst. Evol. Microbiol.">
        <title>Paenibacillus ginsengarvi sp. nov., isolated from soil from ginseng cultivation.</title>
        <authorList>
            <person name="Yoon M.H."/>
            <person name="Ten L.N."/>
            <person name="Im W.T."/>
        </authorList>
    </citation>
    <scope>NUCLEOTIDE SEQUENCE [LARGE SCALE GENOMIC DNA]</scope>
    <source>
        <strain evidence="1 2">KCTC 13059</strain>
    </source>
</reference>
<dbReference type="InterPro" id="IPR037208">
    <property type="entry name" value="Spo0E-like_sf"/>
</dbReference>
<evidence type="ECO:0000313" key="2">
    <source>
        <dbReference type="Proteomes" id="UP000282311"/>
    </source>
</evidence>
<dbReference type="Proteomes" id="UP000282311">
    <property type="component" value="Unassembled WGS sequence"/>
</dbReference>
<dbReference type="RefSeq" id="WP_120751579.1">
    <property type="nucleotide sequence ID" value="NZ_RBAH01000039.1"/>
</dbReference>
<name>A0A3B0AXF9_9BACL</name>
<sequence>MQVLHEIETLKRVMHRLAERHGSLTHKCVVRVSQLLDQKLNEYEQIRRCSPERMKTM</sequence>
<keyword evidence="2" id="KW-1185">Reference proteome</keyword>
<evidence type="ECO:0000313" key="1">
    <source>
        <dbReference type="EMBL" id="RKN65150.1"/>
    </source>
</evidence>
<dbReference type="GO" id="GO:0043937">
    <property type="term" value="P:regulation of sporulation"/>
    <property type="evidence" value="ECO:0007669"/>
    <property type="project" value="InterPro"/>
</dbReference>
<dbReference type="Pfam" id="PF09388">
    <property type="entry name" value="SpoOE-like"/>
    <property type="match status" value="1"/>
</dbReference>
<protein>
    <submittedName>
        <fullName evidence="1">Aspartyl-phosphate phosphatase Spo0E family protein</fullName>
    </submittedName>
</protein>
<dbReference type="OrthoDB" id="2642118at2"/>
<gene>
    <name evidence="1" type="ORF">D7M11_33235</name>
</gene>
<dbReference type="InterPro" id="IPR036638">
    <property type="entry name" value="HLH_DNA-bd_sf"/>
</dbReference>
<dbReference type="EMBL" id="RBAH01000039">
    <property type="protein sequence ID" value="RKN65150.1"/>
    <property type="molecule type" value="Genomic_DNA"/>
</dbReference>
<dbReference type="GO" id="GO:0046983">
    <property type="term" value="F:protein dimerization activity"/>
    <property type="evidence" value="ECO:0007669"/>
    <property type="project" value="InterPro"/>
</dbReference>
<comment type="caution">
    <text evidence="1">The sequence shown here is derived from an EMBL/GenBank/DDBJ whole genome shotgun (WGS) entry which is preliminary data.</text>
</comment>